<dbReference type="InterPro" id="IPR025558">
    <property type="entry name" value="DUF4283"/>
</dbReference>
<sequence>MPELGFSLPGSSKTVQPPKPPDDGGGDGGSESTTKLSFQDKITPQVVRNLVQEGIMKLEHEGGNRLLPKFVIEPNVFDQLCQLWKKYLVKKLLGKNSGFLTMREKLQAIWKLEGGFELMNITNGYFMVSLDVEVDQENIINKRPWMTYDHYLTLSLDFKVFNVRIKGREDFGMD</sequence>
<dbReference type="PANTHER" id="PTHR31286:SF171">
    <property type="entry name" value="CCHC-TYPE DOMAIN-CONTAINING PROTEIN"/>
    <property type="match status" value="1"/>
</dbReference>
<evidence type="ECO:0000313" key="3">
    <source>
        <dbReference type="EMBL" id="RDY00478.1"/>
    </source>
</evidence>
<dbReference type="Pfam" id="PF14111">
    <property type="entry name" value="DUF4283"/>
    <property type="match status" value="1"/>
</dbReference>
<comment type="caution">
    <text evidence="3">The sequence shown here is derived from an EMBL/GenBank/DDBJ whole genome shotgun (WGS) entry which is preliminary data.</text>
</comment>
<protein>
    <recommendedName>
        <fullName evidence="2">DUF4283 domain-containing protein</fullName>
    </recommendedName>
</protein>
<dbReference type="PANTHER" id="PTHR31286">
    <property type="entry name" value="GLYCINE-RICH CELL WALL STRUCTURAL PROTEIN 1.8-LIKE"/>
    <property type="match status" value="1"/>
</dbReference>
<dbReference type="EMBL" id="QJKJ01002981">
    <property type="protein sequence ID" value="RDY00478.1"/>
    <property type="molecule type" value="Genomic_DNA"/>
</dbReference>
<accession>A0A371HCH2</accession>
<feature type="domain" description="DUF4283" evidence="2">
    <location>
        <begin position="81"/>
        <end position="154"/>
    </location>
</feature>
<dbReference type="InterPro" id="IPR040256">
    <property type="entry name" value="At4g02000-like"/>
</dbReference>
<evidence type="ECO:0000259" key="2">
    <source>
        <dbReference type="Pfam" id="PF14111"/>
    </source>
</evidence>
<dbReference type="AlphaFoldDB" id="A0A371HCH2"/>
<feature type="non-terminal residue" evidence="3">
    <location>
        <position position="1"/>
    </location>
</feature>
<dbReference type="OrthoDB" id="1435853at2759"/>
<evidence type="ECO:0000313" key="4">
    <source>
        <dbReference type="Proteomes" id="UP000257109"/>
    </source>
</evidence>
<name>A0A371HCH2_MUCPR</name>
<keyword evidence="4" id="KW-1185">Reference proteome</keyword>
<feature type="region of interest" description="Disordered" evidence="1">
    <location>
        <begin position="1"/>
        <end position="35"/>
    </location>
</feature>
<reference evidence="3" key="1">
    <citation type="submission" date="2018-05" db="EMBL/GenBank/DDBJ databases">
        <title>Draft genome of Mucuna pruriens seed.</title>
        <authorList>
            <person name="Nnadi N.E."/>
            <person name="Vos R."/>
            <person name="Hasami M.H."/>
            <person name="Devisetty U.K."/>
            <person name="Aguiy J.C."/>
        </authorList>
    </citation>
    <scope>NUCLEOTIDE SEQUENCE [LARGE SCALE GENOMIC DNA]</scope>
    <source>
        <strain evidence="3">JCA_2017</strain>
    </source>
</reference>
<evidence type="ECO:0000256" key="1">
    <source>
        <dbReference type="SAM" id="MobiDB-lite"/>
    </source>
</evidence>
<organism evidence="3 4">
    <name type="scientific">Mucuna pruriens</name>
    <name type="common">Velvet bean</name>
    <name type="synonym">Dolichos pruriens</name>
    <dbReference type="NCBI Taxonomy" id="157652"/>
    <lineage>
        <taxon>Eukaryota</taxon>
        <taxon>Viridiplantae</taxon>
        <taxon>Streptophyta</taxon>
        <taxon>Embryophyta</taxon>
        <taxon>Tracheophyta</taxon>
        <taxon>Spermatophyta</taxon>
        <taxon>Magnoliopsida</taxon>
        <taxon>eudicotyledons</taxon>
        <taxon>Gunneridae</taxon>
        <taxon>Pentapetalae</taxon>
        <taxon>rosids</taxon>
        <taxon>fabids</taxon>
        <taxon>Fabales</taxon>
        <taxon>Fabaceae</taxon>
        <taxon>Papilionoideae</taxon>
        <taxon>50 kb inversion clade</taxon>
        <taxon>NPAAA clade</taxon>
        <taxon>indigoferoid/millettioid clade</taxon>
        <taxon>Phaseoleae</taxon>
        <taxon>Mucuna</taxon>
    </lineage>
</organism>
<proteinExistence type="predicted"/>
<dbReference type="Proteomes" id="UP000257109">
    <property type="component" value="Unassembled WGS sequence"/>
</dbReference>
<gene>
    <name evidence="3" type="ORF">CR513_16335</name>
</gene>